<protein>
    <submittedName>
        <fullName evidence="1">Uncharacterized protein</fullName>
    </submittedName>
</protein>
<organism evidence="1">
    <name type="scientific">Siphoviridae sp. ctTC45</name>
    <dbReference type="NCBI Taxonomy" id="2827573"/>
    <lineage>
        <taxon>Viruses</taxon>
        <taxon>Duplodnaviria</taxon>
        <taxon>Heunggongvirae</taxon>
        <taxon>Uroviricota</taxon>
        <taxon>Caudoviricetes</taxon>
    </lineage>
</organism>
<reference evidence="1" key="1">
    <citation type="journal article" date="2021" name="Proc. Natl. Acad. Sci. U.S.A.">
        <title>A Catalog of Tens of Thousands of Viruses from Human Metagenomes Reveals Hidden Associations with Chronic Diseases.</title>
        <authorList>
            <person name="Tisza M.J."/>
            <person name="Buck C.B."/>
        </authorList>
    </citation>
    <scope>NUCLEOTIDE SEQUENCE</scope>
    <source>
        <strain evidence="1">CtTC45</strain>
    </source>
</reference>
<name>A0A8S5LQS3_9CAUD</name>
<dbReference type="EMBL" id="BK015895">
    <property type="protein sequence ID" value="DAD72191.1"/>
    <property type="molecule type" value="Genomic_DNA"/>
</dbReference>
<proteinExistence type="predicted"/>
<evidence type="ECO:0000313" key="1">
    <source>
        <dbReference type="EMBL" id="DAD72191.1"/>
    </source>
</evidence>
<sequence>MRVLFRLGLSLLGLPVRGVINFTSLSGYTNIILLVTQKVNMSDRFVILL</sequence>
<accession>A0A8S5LQS3</accession>